<proteinExistence type="predicted"/>
<dbReference type="InterPro" id="IPR043519">
    <property type="entry name" value="NT_sf"/>
</dbReference>
<evidence type="ECO:0000313" key="2">
    <source>
        <dbReference type="Proteomes" id="UP000650466"/>
    </source>
</evidence>
<dbReference type="Pfam" id="PF04229">
    <property type="entry name" value="GrpB"/>
    <property type="match status" value="1"/>
</dbReference>
<dbReference type="Proteomes" id="UP000650466">
    <property type="component" value="Unassembled WGS sequence"/>
</dbReference>
<sequence length="179" mass="21230">MDNWPVWATEEVEIQSPNPEWLEKGRQERERLLELLLPLGILEVEHIGSTSIPGLPAKPIIDIMASTEAFHNLNEIIDVLSQFDWHYVPPELDGREWRRFFVKVRDDKRAAHLHLMLKNEERWGQQLQFRDILRKDYDLVNEYSEIKVRLAQQFKNDREAYTEAKTHFIQNVWRGASGV</sequence>
<evidence type="ECO:0000313" key="1">
    <source>
        <dbReference type="EMBL" id="MBD0378958.1"/>
    </source>
</evidence>
<dbReference type="AlphaFoldDB" id="A0A926QHW2"/>
<dbReference type="RefSeq" id="WP_188172755.1">
    <property type="nucleotide sequence ID" value="NZ_JACVVD010000001.1"/>
</dbReference>
<comment type="caution">
    <text evidence="1">The sequence shown here is derived from an EMBL/GenBank/DDBJ whole genome shotgun (WGS) entry which is preliminary data.</text>
</comment>
<dbReference type="SUPFAM" id="SSF81301">
    <property type="entry name" value="Nucleotidyltransferase"/>
    <property type="match status" value="1"/>
</dbReference>
<dbReference type="Gene3D" id="3.30.460.10">
    <property type="entry name" value="Beta Polymerase, domain 2"/>
    <property type="match status" value="1"/>
</dbReference>
<dbReference type="EMBL" id="JACVVD010000001">
    <property type="protein sequence ID" value="MBD0378958.1"/>
    <property type="molecule type" value="Genomic_DNA"/>
</dbReference>
<organism evidence="1 2">
    <name type="scientific">Paenibacillus sedimenti</name>
    <dbReference type="NCBI Taxonomy" id="2770274"/>
    <lineage>
        <taxon>Bacteria</taxon>
        <taxon>Bacillati</taxon>
        <taxon>Bacillota</taxon>
        <taxon>Bacilli</taxon>
        <taxon>Bacillales</taxon>
        <taxon>Paenibacillaceae</taxon>
        <taxon>Paenibacillus</taxon>
    </lineage>
</organism>
<name>A0A926QHW2_9BACL</name>
<dbReference type="PANTHER" id="PTHR34822">
    <property type="entry name" value="GRPB DOMAIN PROTEIN (AFU_ORTHOLOGUE AFUA_1G01530)"/>
    <property type="match status" value="1"/>
</dbReference>
<gene>
    <name evidence="1" type="ORF">ICC18_02330</name>
</gene>
<reference evidence="1" key="1">
    <citation type="submission" date="2020-09" db="EMBL/GenBank/DDBJ databases">
        <title>Draft Genome Sequence of Paenibacillus sp. WST5.</title>
        <authorList>
            <person name="Bao Z."/>
        </authorList>
    </citation>
    <scope>NUCLEOTIDE SEQUENCE</scope>
    <source>
        <strain evidence="1">WST5</strain>
    </source>
</reference>
<dbReference type="PANTHER" id="PTHR34822:SF1">
    <property type="entry name" value="GRPB FAMILY PROTEIN"/>
    <property type="match status" value="1"/>
</dbReference>
<dbReference type="InterPro" id="IPR007344">
    <property type="entry name" value="GrpB/CoaE"/>
</dbReference>
<keyword evidence="2" id="KW-1185">Reference proteome</keyword>
<accession>A0A926QHW2</accession>
<protein>
    <submittedName>
        <fullName evidence="1">GrpB family protein</fullName>
    </submittedName>
</protein>